<reference evidence="2" key="1">
    <citation type="submission" date="2019-12" db="EMBL/GenBank/DDBJ databases">
        <title>An insight into the sialome of adult female Ixodes ricinus ticks feeding for 6 days.</title>
        <authorList>
            <person name="Perner J."/>
            <person name="Ribeiro J.M.C."/>
        </authorList>
    </citation>
    <scope>NUCLEOTIDE SEQUENCE</scope>
    <source>
        <strain evidence="2">Semi-engorged</strain>
        <tissue evidence="2">Salivary glands</tissue>
    </source>
</reference>
<evidence type="ECO:0000313" key="2">
    <source>
        <dbReference type="EMBL" id="MXU87561.1"/>
    </source>
</evidence>
<dbReference type="AlphaFoldDB" id="A0A6B0UAS0"/>
<feature type="transmembrane region" description="Helical" evidence="1">
    <location>
        <begin position="48"/>
        <end position="68"/>
    </location>
</feature>
<sequence>MVDGTVGSFLARFFSAHAILSTIAWFPGSTFAANLRLLMVYSWPQNTLVASGSFASFSTSALYIWSAVPSKNLPQPAMNMVSPVKTAGASPLDAGKK</sequence>
<keyword evidence="1" id="KW-1133">Transmembrane helix</keyword>
<feature type="transmembrane region" description="Helical" evidence="1">
    <location>
        <begin position="9"/>
        <end position="28"/>
    </location>
</feature>
<protein>
    <submittedName>
        <fullName evidence="2">Putative secreted protein</fullName>
    </submittedName>
</protein>
<dbReference type="EMBL" id="GIFC01005478">
    <property type="protein sequence ID" value="MXU87561.1"/>
    <property type="molecule type" value="Transcribed_RNA"/>
</dbReference>
<organism evidence="2">
    <name type="scientific">Ixodes ricinus</name>
    <name type="common">Common tick</name>
    <name type="synonym">Acarus ricinus</name>
    <dbReference type="NCBI Taxonomy" id="34613"/>
    <lineage>
        <taxon>Eukaryota</taxon>
        <taxon>Metazoa</taxon>
        <taxon>Ecdysozoa</taxon>
        <taxon>Arthropoda</taxon>
        <taxon>Chelicerata</taxon>
        <taxon>Arachnida</taxon>
        <taxon>Acari</taxon>
        <taxon>Parasitiformes</taxon>
        <taxon>Ixodida</taxon>
        <taxon>Ixodoidea</taxon>
        <taxon>Ixodidae</taxon>
        <taxon>Ixodinae</taxon>
        <taxon>Ixodes</taxon>
    </lineage>
</organism>
<proteinExistence type="predicted"/>
<accession>A0A6B0UAS0</accession>
<keyword evidence="1" id="KW-0472">Membrane</keyword>
<evidence type="ECO:0000256" key="1">
    <source>
        <dbReference type="SAM" id="Phobius"/>
    </source>
</evidence>
<keyword evidence="1" id="KW-0812">Transmembrane</keyword>
<name>A0A6B0UAS0_IXORI</name>